<dbReference type="EMBL" id="JAWDJX010000071">
    <property type="protein sequence ID" value="KAK3046993.1"/>
    <property type="molecule type" value="Genomic_DNA"/>
</dbReference>
<reference evidence="2" key="1">
    <citation type="submission" date="2023-04" db="EMBL/GenBank/DDBJ databases">
        <title>Black Yeasts Isolated from many extreme environments.</title>
        <authorList>
            <person name="Coleine C."/>
            <person name="Stajich J.E."/>
            <person name="Selbmann L."/>
        </authorList>
    </citation>
    <scope>NUCLEOTIDE SEQUENCE</scope>
    <source>
        <strain evidence="2">CCFEE 5312</strain>
    </source>
</reference>
<evidence type="ECO:0000256" key="1">
    <source>
        <dbReference type="SAM" id="MobiDB-lite"/>
    </source>
</evidence>
<accession>A0AAJ0DBI8</accession>
<evidence type="ECO:0000313" key="3">
    <source>
        <dbReference type="Proteomes" id="UP001271007"/>
    </source>
</evidence>
<name>A0AAJ0DBI8_9PEZI</name>
<sequence>MAGKKYGKGAGKTLLTVENAINHAYNNGKIPNDLYKELAAAPAPPEEDIDAALPTSPPPCDYEIVEEVPGVDRVPTVEECEMELPPQAEECESVVTHQVEERLESVRISGLGNECPNTTPERDDGVYNEEKDELRDTPGKRSNVFPYYTKCRRLG</sequence>
<gene>
    <name evidence="2" type="ORF">LTR09_011562</name>
</gene>
<feature type="region of interest" description="Disordered" evidence="1">
    <location>
        <begin position="109"/>
        <end position="141"/>
    </location>
</feature>
<keyword evidence="3" id="KW-1185">Reference proteome</keyword>
<comment type="caution">
    <text evidence="2">The sequence shown here is derived from an EMBL/GenBank/DDBJ whole genome shotgun (WGS) entry which is preliminary data.</text>
</comment>
<dbReference type="Proteomes" id="UP001271007">
    <property type="component" value="Unassembled WGS sequence"/>
</dbReference>
<dbReference type="AlphaFoldDB" id="A0AAJ0DBI8"/>
<feature type="compositionally biased region" description="Basic and acidic residues" evidence="1">
    <location>
        <begin position="120"/>
        <end position="139"/>
    </location>
</feature>
<organism evidence="2 3">
    <name type="scientific">Extremus antarcticus</name>
    <dbReference type="NCBI Taxonomy" id="702011"/>
    <lineage>
        <taxon>Eukaryota</taxon>
        <taxon>Fungi</taxon>
        <taxon>Dikarya</taxon>
        <taxon>Ascomycota</taxon>
        <taxon>Pezizomycotina</taxon>
        <taxon>Dothideomycetes</taxon>
        <taxon>Dothideomycetidae</taxon>
        <taxon>Mycosphaerellales</taxon>
        <taxon>Extremaceae</taxon>
        <taxon>Extremus</taxon>
    </lineage>
</organism>
<proteinExistence type="predicted"/>
<evidence type="ECO:0000313" key="2">
    <source>
        <dbReference type="EMBL" id="KAK3046993.1"/>
    </source>
</evidence>
<protein>
    <submittedName>
        <fullName evidence="2">Uncharacterized protein</fullName>
    </submittedName>
</protein>